<feature type="transmembrane region" description="Helical" evidence="5">
    <location>
        <begin position="68"/>
        <end position="91"/>
    </location>
</feature>
<feature type="transmembrane region" description="Helical" evidence="5">
    <location>
        <begin position="125"/>
        <end position="143"/>
    </location>
</feature>
<keyword evidence="2 5" id="KW-0812">Transmembrane</keyword>
<evidence type="ECO:0000256" key="2">
    <source>
        <dbReference type="ARBA" id="ARBA00022692"/>
    </source>
</evidence>
<feature type="transmembrane region" description="Helical" evidence="5">
    <location>
        <begin position="263"/>
        <end position="282"/>
    </location>
</feature>
<dbReference type="GO" id="GO:0008273">
    <property type="term" value="F:calcium, potassium:sodium antiporter activity"/>
    <property type="evidence" value="ECO:0007669"/>
    <property type="project" value="TreeGrafter"/>
</dbReference>
<feature type="domain" description="Sodium/calcium exchanger membrane region" evidence="6">
    <location>
        <begin position="170"/>
        <end position="307"/>
    </location>
</feature>
<dbReference type="EMBL" id="MGGI01000026">
    <property type="protein sequence ID" value="OGM24662.1"/>
    <property type="molecule type" value="Genomic_DNA"/>
</dbReference>
<dbReference type="InterPro" id="IPR044880">
    <property type="entry name" value="NCX_ion-bd_dom_sf"/>
</dbReference>
<evidence type="ECO:0000313" key="8">
    <source>
        <dbReference type="Proteomes" id="UP000178851"/>
    </source>
</evidence>
<feature type="transmembrane region" description="Helical" evidence="5">
    <location>
        <begin position="236"/>
        <end position="257"/>
    </location>
</feature>
<proteinExistence type="predicted"/>
<dbReference type="GO" id="GO:0006874">
    <property type="term" value="P:intracellular calcium ion homeostasis"/>
    <property type="evidence" value="ECO:0007669"/>
    <property type="project" value="TreeGrafter"/>
</dbReference>
<dbReference type="GO" id="GO:0005262">
    <property type="term" value="F:calcium channel activity"/>
    <property type="evidence" value="ECO:0007669"/>
    <property type="project" value="TreeGrafter"/>
</dbReference>
<evidence type="ECO:0000256" key="5">
    <source>
        <dbReference type="SAM" id="Phobius"/>
    </source>
</evidence>
<dbReference type="PANTHER" id="PTHR10846:SF8">
    <property type="entry name" value="INNER MEMBRANE PROTEIN YRBG"/>
    <property type="match status" value="1"/>
</dbReference>
<sequence length="311" mass="33980">MSDLLTRFCVGIFLLLLSTHYFVDFAKKISNALKISPLIIGTTLVALGTSLPELSVSLVAVFKNDFGLAFGNIIGSNVANILLVLPVGIIIGKLRIGTKKTQINAYLLLITTGIFIFSQKAGYPSLSGILLITLAILVTFLEYKWAVFGQTHEDKSQFKNYKKLHLGAASLVFTVISLLGIISGGYLIVSSVENISLATGLSTTFLGLTLTAIVTSLPELLTTIFSQEEDQEKITIGNIIGSNIYNLLFIGGLITLFSPTKNLLIGDLIWLIITTIFFVYILKHYKGKPVPRRIGALLLLVFIIYLYSLKQ</sequence>
<comment type="caution">
    <text evidence="7">The sequence shown here is derived from an EMBL/GenBank/DDBJ whole genome shotgun (WGS) entry which is preliminary data.</text>
</comment>
<dbReference type="Proteomes" id="UP000178851">
    <property type="component" value="Unassembled WGS sequence"/>
</dbReference>
<accession>A0A1F7YBJ6</accession>
<comment type="subcellular location">
    <subcellularLocation>
        <location evidence="1">Membrane</location>
        <topology evidence="1">Multi-pass membrane protein</topology>
    </subcellularLocation>
</comment>
<dbReference type="Gene3D" id="1.20.1420.30">
    <property type="entry name" value="NCX, central ion-binding region"/>
    <property type="match status" value="1"/>
</dbReference>
<evidence type="ECO:0000256" key="4">
    <source>
        <dbReference type="ARBA" id="ARBA00023136"/>
    </source>
</evidence>
<keyword evidence="4 5" id="KW-0472">Membrane</keyword>
<protein>
    <recommendedName>
        <fullName evidence="6">Sodium/calcium exchanger membrane region domain-containing protein</fullName>
    </recommendedName>
</protein>
<evidence type="ECO:0000259" key="6">
    <source>
        <dbReference type="Pfam" id="PF01699"/>
    </source>
</evidence>
<evidence type="ECO:0000313" key="7">
    <source>
        <dbReference type="EMBL" id="OGM24662.1"/>
    </source>
</evidence>
<feature type="transmembrane region" description="Helical" evidence="5">
    <location>
        <begin position="6"/>
        <end position="26"/>
    </location>
</feature>
<gene>
    <name evidence="7" type="ORF">A2627_02590</name>
</gene>
<organism evidence="7 8">
    <name type="scientific">Candidatus Woesebacteria bacterium RIFCSPHIGHO2_01_FULL_39_28</name>
    <dbReference type="NCBI Taxonomy" id="1802496"/>
    <lineage>
        <taxon>Bacteria</taxon>
        <taxon>Candidatus Woeseibacteriota</taxon>
    </lineage>
</organism>
<dbReference type="InterPro" id="IPR004481">
    <property type="entry name" value="K/Na/Ca-exchanger"/>
</dbReference>
<dbReference type="Pfam" id="PF01699">
    <property type="entry name" value="Na_Ca_ex"/>
    <property type="match status" value="2"/>
</dbReference>
<dbReference type="PANTHER" id="PTHR10846">
    <property type="entry name" value="SODIUM/POTASSIUM/CALCIUM EXCHANGER"/>
    <property type="match status" value="1"/>
</dbReference>
<evidence type="ECO:0000256" key="1">
    <source>
        <dbReference type="ARBA" id="ARBA00004141"/>
    </source>
</evidence>
<dbReference type="InterPro" id="IPR004837">
    <property type="entry name" value="NaCa_Exmemb"/>
</dbReference>
<feature type="transmembrane region" description="Helical" evidence="5">
    <location>
        <begin position="294"/>
        <end position="309"/>
    </location>
</feature>
<feature type="transmembrane region" description="Helical" evidence="5">
    <location>
        <begin position="164"/>
        <end position="189"/>
    </location>
</feature>
<dbReference type="GO" id="GO:0005886">
    <property type="term" value="C:plasma membrane"/>
    <property type="evidence" value="ECO:0007669"/>
    <property type="project" value="TreeGrafter"/>
</dbReference>
<name>A0A1F7YBJ6_9BACT</name>
<evidence type="ECO:0000256" key="3">
    <source>
        <dbReference type="ARBA" id="ARBA00022989"/>
    </source>
</evidence>
<dbReference type="AlphaFoldDB" id="A0A1F7YBJ6"/>
<keyword evidence="3 5" id="KW-1133">Transmembrane helix</keyword>
<feature type="domain" description="Sodium/calcium exchanger membrane region" evidence="6">
    <location>
        <begin position="8"/>
        <end position="140"/>
    </location>
</feature>
<feature type="transmembrane region" description="Helical" evidence="5">
    <location>
        <begin position="103"/>
        <end position="119"/>
    </location>
</feature>
<feature type="transmembrane region" description="Helical" evidence="5">
    <location>
        <begin position="195"/>
        <end position="215"/>
    </location>
</feature>
<feature type="transmembrane region" description="Helical" evidence="5">
    <location>
        <begin position="38"/>
        <end position="62"/>
    </location>
</feature>
<reference evidence="7 8" key="1">
    <citation type="journal article" date="2016" name="Nat. Commun.">
        <title>Thousands of microbial genomes shed light on interconnected biogeochemical processes in an aquifer system.</title>
        <authorList>
            <person name="Anantharaman K."/>
            <person name="Brown C.T."/>
            <person name="Hug L.A."/>
            <person name="Sharon I."/>
            <person name="Castelle C.J."/>
            <person name="Probst A.J."/>
            <person name="Thomas B.C."/>
            <person name="Singh A."/>
            <person name="Wilkins M.J."/>
            <person name="Karaoz U."/>
            <person name="Brodie E.L."/>
            <person name="Williams K.H."/>
            <person name="Hubbard S.S."/>
            <person name="Banfield J.F."/>
        </authorList>
    </citation>
    <scope>NUCLEOTIDE SEQUENCE [LARGE SCALE GENOMIC DNA]</scope>
</reference>